<dbReference type="InterPro" id="IPR018517">
    <property type="entry name" value="tRNA_hU_synthase_CS"/>
</dbReference>
<keyword evidence="6 12" id="KW-0819">tRNA processing</keyword>
<dbReference type="SUPFAM" id="SSF51395">
    <property type="entry name" value="FMN-linked oxidoreductases"/>
    <property type="match status" value="1"/>
</dbReference>
<dbReference type="OrthoDB" id="9764501at2"/>
<keyword evidence="17" id="KW-1185">Reference proteome</keyword>
<dbReference type="EC" id="1.3.1.-" evidence="12"/>
<gene>
    <name evidence="16" type="ORF">CXZ10_02920</name>
</gene>
<feature type="binding site" evidence="14">
    <location>
        <begin position="240"/>
        <end position="241"/>
    </location>
    <ligand>
        <name>FMN</name>
        <dbReference type="ChEBI" id="CHEBI:58210"/>
    </ligand>
</feature>
<keyword evidence="3" id="KW-0820">tRNA-binding</keyword>
<dbReference type="InterPro" id="IPR013785">
    <property type="entry name" value="Aldolase_TIM"/>
</dbReference>
<dbReference type="Proteomes" id="UP000233491">
    <property type="component" value="Unassembled WGS sequence"/>
</dbReference>
<keyword evidence="7" id="KW-0521">NADP</keyword>
<dbReference type="PANTHER" id="PTHR45846">
    <property type="entry name" value="TRNA-DIHYDROURIDINE(47) SYNTHASE [NAD(P)(+)]-LIKE"/>
    <property type="match status" value="1"/>
</dbReference>
<dbReference type="GO" id="GO:0000049">
    <property type="term" value="F:tRNA binding"/>
    <property type="evidence" value="ECO:0007669"/>
    <property type="project" value="UniProtKB-KW"/>
</dbReference>
<keyword evidence="4 12" id="KW-0285">Flavoprotein</keyword>
<evidence type="ECO:0000256" key="9">
    <source>
        <dbReference type="ARBA" id="ARBA00023002"/>
    </source>
</evidence>
<dbReference type="AlphaFoldDB" id="A0A1I4QXL9"/>
<dbReference type="InterPro" id="IPR001269">
    <property type="entry name" value="DUS_fam"/>
</dbReference>
<evidence type="ECO:0000256" key="4">
    <source>
        <dbReference type="ARBA" id="ARBA00022630"/>
    </source>
</evidence>
<dbReference type="RefSeq" id="WP_101287442.1">
    <property type="nucleotide sequence ID" value="NZ_FOUQ01000001.1"/>
</dbReference>
<feature type="binding site" evidence="14">
    <location>
        <position position="86"/>
    </location>
    <ligand>
        <name>FMN</name>
        <dbReference type="ChEBI" id="CHEBI:58210"/>
    </ligand>
</feature>
<dbReference type="NCBIfam" id="TIGR00737">
    <property type="entry name" value="nifR3_yhdG"/>
    <property type="match status" value="1"/>
</dbReference>
<comment type="function">
    <text evidence="2 12">Catalyzes the synthesis of 5,6-dihydrouridine (D), a modified base found in the D-loop of most tRNAs, via the reduction of the C5-C6 double bond in target uridines.</text>
</comment>
<organism evidence="16 17">
    <name type="scientific">Pleomorphomonas diazotrophica</name>
    <dbReference type="NCBI Taxonomy" id="1166257"/>
    <lineage>
        <taxon>Bacteria</taxon>
        <taxon>Pseudomonadati</taxon>
        <taxon>Pseudomonadota</taxon>
        <taxon>Alphaproteobacteria</taxon>
        <taxon>Hyphomicrobiales</taxon>
        <taxon>Pleomorphomonadaceae</taxon>
        <taxon>Pleomorphomonas</taxon>
    </lineage>
</organism>
<dbReference type="Pfam" id="PF01207">
    <property type="entry name" value="Dus"/>
    <property type="match status" value="1"/>
</dbReference>
<evidence type="ECO:0000259" key="15">
    <source>
        <dbReference type="Pfam" id="PF01207"/>
    </source>
</evidence>
<evidence type="ECO:0000256" key="5">
    <source>
        <dbReference type="ARBA" id="ARBA00022643"/>
    </source>
</evidence>
<dbReference type="EMBL" id="PJNW01000002">
    <property type="protein sequence ID" value="PKR90348.1"/>
    <property type="molecule type" value="Genomic_DNA"/>
</dbReference>
<accession>A0A1I4QXL9</accession>
<evidence type="ECO:0000256" key="14">
    <source>
        <dbReference type="PIRSR" id="PIRSR006621-2"/>
    </source>
</evidence>
<evidence type="ECO:0000256" key="10">
    <source>
        <dbReference type="ARBA" id="ARBA00048205"/>
    </source>
</evidence>
<reference evidence="16 17" key="1">
    <citation type="submission" date="2017-12" db="EMBL/GenBank/DDBJ databases">
        <title>Anaerobic carbon monoxide metabolism by Pleomorphomonas carboxyditropha sp. nov., a new mesophilic hydrogenogenic carboxidotroph.</title>
        <authorList>
            <person name="Esquivel-Elizondo S."/>
            <person name="Krajmalnik-Brown R."/>
        </authorList>
    </citation>
    <scope>NUCLEOTIDE SEQUENCE [LARGE SCALE GENOMIC DNA]</scope>
    <source>
        <strain evidence="16 17">R5-392</strain>
    </source>
</reference>
<evidence type="ECO:0000256" key="11">
    <source>
        <dbReference type="ARBA" id="ARBA00048802"/>
    </source>
</evidence>
<dbReference type="GO" id="GO:0050660">
    <property type="term" value="F:flavin adenine dinucleotide binding"/>
    <property type="evidence" value="ECO:0007669"/>
    <property type="project" value="InterPro"/>
</dbReference>
<evidence type="ECO:0000313" key="17">
    <source>
        <dbReference type="Proteomes" id="UP000233491"/>
    </source>
</evidence>
<dbReference type="PIRSF" id="PIRSF006621">
    <property type="entry name" value="Dus"/>
    <property type="match status" value="1"/>
</dbReference>
<evidence type="ECO:0000256" key="6">
    <source>
        <dbReference type="ARBA" id="ARBA00022694"/>
    </source>
</evidence>
<evidence type="ECO:0000256" key="3">
    <source>
        <dbReference type="ARBA" id="ARBA00022555"/>
    </source>
</evidence>
<feature type="active site" description="Proton donor" evidence="13">
    <location>
        <position position="116"/>
    </location>
</feature>
<evidence type="ECO:0000256" key="7">
    <source>
        <dbReference type="ARBA" id="ARBA00022857"/>
    </source>
</evidence>
<evidence type="ECO:0000256" key="13">
    <source>
        <dbReference type="PIRSR" id="PIRSR006621-1"/>
    </source>
</evidence>
<dbReference type="PANTHER" id="PTHR45846:SF1">
    <property type="entry name" value="TRNA-DIHYDROURIDINE(47) SYNTHASE [NAD(P)(+)]-LIKE"/>
    <property type="match status" value="1"/>
</dbReference>
<dbReference type="PROSITE" id="PS01136">
    <property type="entry name" value="UPF0034"/>
    <property type="match status" value="1"/>
</dbReference>
<feature type="domain" description="DUS-like FMN-binding" evidence="15">
    <location>
        <begin position="31"/>
        <end position="311"/>
    </location>
</feature>
<evidence type="ECO:0000256" key="1">
    <source>
        <dbReference type="ARBA" id="ARBA00001917"/>
    </source>
</evidence>
<keyword evidence="8" id="KW-0694">RNA-binding</keyword>
<name>A0A1I4QXL9_9HYPH</name>
<comment type="caution">
    <text evidence="16">The sequence shown here is derived from an EMBL/GenBank/DDBJ whole genome shotgun (WGS) entry which is preliminary data.</text>
</comment>
<comment type="cofactor">
    <cofactor evidence="1 12 14">
        <name>FMN</name>
        <dbReference type="ChEBI" id="CHEBI:58210"/>
    </cofactor>
</comment>
<comment type="catalytic activity">
    <reaction evidence="10">
        <text>a 5,6-dihydrouridine in tRNA + NADP(+) = a uridine in tRNA + NADPH + H(+)</text>
        <dbReference type="Rhea" id="RHEA:23624"/>
        <dbReference type="Rhea" id="RHEA-COMP:13339"/>
        <dbReference type="Rhea" id="RHEA-COMP:13887"/>
        <dbReference type="ChEBI" id="CHEBI:15378"/>
        <dbReference type="ChEBI" id="CHEBI:57783"/>
        <dbReference type="ChEBI" id="CHEBI:58349"/>
        <dbReference type="ChEBI" id="CHEBI:65315"/>
        <dbReference type="ChEBI" id="CHEBI:74443"/>
    </reaction>
</comment>
<dbReference type="InterPro" id="IPR004652">
    <property type="entry name" value="DusB-like"/>
</dbReference>
<feature type="binding site" evidence="14">
    <location>
        <begin position="33"/>
        <end position="35"/>
    </location>
    <ligand>
        <name>FMN</name>
        <dbReference type="ChEBI" id="CHEBI:58210"/>
    </ligand>
</feature>
<keyword evidence="14" id="KW-0547">Nucleotide-binding</keyword>
<dbReference type="Gene3D" id="3.20.20.70">
    <property type="entry name" value="Aldolase class I"/>
    <property type="match status" value="1"/>
</dbReference>
<evidence type="ECO:0000256" key="2">
    <source>
        <dbReference type="ARBA" id="ARBA00002790"/>
    </source>
</evidence>
<dbReference type="GO" id="GO:0017150">
    <property type="term" value="F:tRNA dihydrouridine synthase activity"/>
    <property type="evidence" value="ECO:0007669"/>
    <property type="project" value="InterPro"/>
</dbReference>
<dbReference type="InterPro" id="IPR024036">
    <property type="entry name" value="tRNA-dHydroUridine_Synthase_C"/>
</dbReference>
<evidence type="ECO:0000313" key="16">
    <source>
        <dbReference type="EMBL" id="PKR90348.1"/>
    </source>
</evidence>
<dbReference type="Gene3D" id="1.10.1200.80">
    <property type="entry name" value="Putative flavin oxidoreducatase, domain 2"/>
    <property type="match status" value="1"/>
</dbReference>
<feature type="binding site" evidence="14">
    <location>
        <position position="155"/>
    </location>
    <ligand>
        <name>FMN</name>
        <dbReference type="ChEBI" id="CHEBI:58210"/>
    </ligand>
</feature>
<dbReference type="CDD" id="cd02801">
    <property type="entry name" value="DUS_like_FMN"/>
    <property type="match status" value="1"/>
</dbReference>
<comment type="catalytic activity">
    <reaction evidence="11">
        <text>a 5,6-dihydrouridine in tRNA + NAD(+) = a uridine in tRNA + NADH + H(+)</text>
        <dbReference type="Rhea" id="RHEA:54452"/>
        <dbReference type="Rhea" id="RHEA-COMP:13339"/>
        <dbReference type="Rhea" id="RHEA-COMP:13887"/>
        <dbReference type="ChEBI" id="CHEBI:15378"/>
        <dbReference type="ChEBI" id="CHEBI:57540"/>
        <dbReference type="ChEBI" id="CHEBI:57945"/>
        <dbReference type="ChEBI" id="CHEBI:65315"/>
        <dbReference type="ChEBI" id="CHEBI:74443"/>
    </reaction>
</comment>
<feature type="binding site" evidence="14">
    <location>
        <position position="185"/>
    </location>
    <ligand>
        <name>FMN</name>
        <dbReference type="ChEBI" id="CHEBI:58210"/>
    </ligand>
</feature>
<dbReference type="InterPro" id="IPR035587">
    <property type="entry name" value="DUS-like_FMN-bd"/>
</dbReference>
<keyword evidence="5 12" id="KW-0288">FMN</keyword>
<evidence type="ECO:0000256" key="8">
    <source>
        <dbReference type="ARBA" id="ARBA00022884"/>
    </source>
</evidence>
<evidence type="ECO:0000256" key="12">
    <source>
        <dbReference type="PIRNR" id="PIRNR006621"/>
    </source>
</evidence>
<keyword evidence="9 12" id="KW-0560">Oxidoreductase</keyword>
<sequence length="350" mass="37169">MAVSRPDREAVVATAKELYVGGVVVPAPVFLAPMAGITDLPFRRVARRYGAGLTVSEMVASETLLEGHPEATARAEADGEGLHVVQLAGREAYWMGEGARAAEAGGADIIDINMGCPAKKVVSGYSGSALMRDLDHALTLIEAVVGAVKVPVTLKMRLGWDETCLNAPELARRAEAAGVAMVTVHARTRNQFYKGSADWSKVRAVREAVSIPLVVNGDIVDAASAREALRQSDADAVMIGRGAYGRPWLPGRIATALANGGEAEAPGMDEILASLKAQYQHMLSYYGEGLLGLRMARKHVGWTFEAVPRSDAAAADIRRRALTSENPAAVMDAIDEWFGDSEASFERVAA</sequence>
<comment type="similarity">
    <text evidence="12">Belongs to the dus family.</text>
</comment>
<protein>
    <recommendedName>
        <fullName evidence="12">tRNA-dihydrouridine synthase</fullName>
        <ecNumber evidence="12">1.3.1.-</ecNumber>
    </recommendedName>
</protein>
<proteinExistence type="inferred from homology"/>